<dbReference type="AlphaFoldDB" id="H5U2X7"/>
<evidence type="ECO:0000313" key="1">
    <source>
        <dbReference type="EMBL" id="GAB40085.1"/>
    </source>
</evidence>
<sequence length="114" mass="13048">MFIGRYLCSVWAALDRPVRVCLAGVTVCGSERATATASGLFSKYRGDQHHRENRKFRTFTSREQMTSLRYTFSALTGSRTTSAPPYIDQTDVERQINRRCLIYRASRFPVTIES</sequence>
<dbReference type="EMBL" id="BAFC01000085">
    <property type="protein sequence ID" value="GAB40085.1"/>
    <property type="molecule type" value="Genomic_DNA"/>
</dbReference>
<organism evidence="1 2">
    <name type="scientific">Gordonia sputi NBRC 100414</name>
    <dbReference type="NCBI Taxonomy" id="1089453"/>
    <lineage>
        <taxon>Bacteria</taxon>
        <taxon>Bacillati</taxon>
        <taxon>Actinomycetota</taxon>
        <taxon>Actinomycetes</taxon>
        <taxon>Mycobacteriales</taxon>
        <taxon>Gordoniaceae</taxon>
        <taxon>Gordonia</taxon>
    </lineage>
</organism>
<keyword evidence="2" id="KW-1185">Reference proteome</keyword>
<reference evidence="1 2" key="1">
    <citation type="submission" date="2012-02" db="EMBL/GenBank/DDBJ databases">
        <title>Whole genome shotgun sequence of Gordonia sputi NBRC 100414.</title>
        <authorList>
            <person name="Yoshida I."/>
            <person name="Hosoyama A."/>
            <person name="Tsuchikane K."/>
            <person name="Katsumata H."/>
            <person name="Yamazaki S."/>
            <person name="Fujita N."/>
        </authorList>
    </citation>
    <scope>NUCLEOTIDE SEQUENCE [LARGE SCALE GENOMIC DNA]</scope>
    <source>
        <strain evidence="1 2">NBRC 100414</strain>
    </source>
</reference>
<evidence type="ECO:0000313" key="2">
    <source>
        <dbReference type="Proteomes" id="UP000005845"/>
    </source>
</evidence>
<proteinExistence type="predicted"/>
<protein>
    <submittedName>
        <fullName evidence="1">Uncharacterized protein</fullName>
    </submittedName>
</protein>
<gene>
    <name evidence="1" type="ORF">GOSPT_087_00270</name>
</gene>
<name>H5U2X7_9ACTN</name>
<accession>H5U2X7</accession>
<dbReference type="Proteomes" id="UP000005845">
    <property type="component" value="Unassembled WGS sequence"/>
</dbReference>
<comment type="caution">
    <text evidence="1">The sequence shown here is derived from an EMBL/GenBank/DDBJ whole genome shotgun (WGS) entry which is preliminary data.</text>
</comment>